<dbReference type="PIRSF" id="PIRSF004548">
    <property type="entry name" value="CreD"/>
    <property type="match status" value="1"/>
</dbReference>
<evidence type="ECO:0000313" key="2">
    <source>
        <dbReference type="EMBL" id="MST96809.1"/>
    </source>
</evidence>
<feature type="transmembrane region" description="Helical" evidence="1">
    <location>
        <begin position="386"/>
        <end position="403"/>
    </location>
</feature>
<evidence type="ECO:0000313" key="3">
    <source>
        <dbReference type="Proteomes" id="UP000435649"/>
    </source>
</evidence>
<dbReference type="GO" id="GO:0005886">
    <property type="term" value="C:plasma membrane"/>
    <property type="evidence" value="ECO:0007669"/>
    <property type="project" value="TreeGrafter"/>
</dbReference>
<protein>
    <submittedName>
        <fullName evidence="2">Cell envelope integrity protein CreD</fullName>
    </submittedName>
</protein>
<feature type="transmembrane region" description="Helical" evidence="1">
    <location>
        <begin position="302"/>
        <end position="319"/>
    </location>
</feature>
<keyword evidence="1" id="KW-1133">Transmembrane helix</keyword>
<feature type="transmembrane region" description="Helical" evidence="1">
    <location>
        <begin position="356"/>
        <end position="374"/>
    </location>
</feature>
<gene>
    <name evidence="2" type="primary">creD</name>
    <name evidence="2" type="ORF">FYJ85_07085</name>
</gene>
<feature type="transmembrane region" description="Helical" evidence="1">
    <location>
        <begin position="29"/>
        <end position="52"/>
    </location>
</feature>
<keyword evidence="1" id="KW-0812">Transmembrane</keyword>
<proteinExistence type="predicted"/>
<dbReference type="Proteomes" id="UP000435649">
    <property type="component" value="Unassembled WGS sequence"/>
</dbReference>
<keyword evidence="1" id="KW-0472">Membrane</keyword>
<dbReference type="NCBIfam" id="NF008712">
    <property type="entry name" value="PRK11715.1-1"/>
    <property type="match status" value="1"/>
</dbReference>
<accession>A0A844G306</accession>
<dbReference type="PANTHER" id="PTHR30092:SF0">
    <property type="entry name" value="INNER MEMBRANE PROTEIN CRED"/>
    <property type="match status" value="1"/>
</dbReference>
<dbReference type="PANTHER" id="PTHR30092">
    <property type="entry name" value="INNER MEMBRANE PROTEIN CRED"/>
    <property type="match status" value="1"/>
</dbReference>
<sequence length="438" mass="48239">MGTPERKQPEMNNENLLPKALNAVRNSTALKLIIIGAIIAVLQIPTLMIYMLNRERANTGREASEEVFAQWGREQTLAGPVLRIPYSAESAGQRYLVVMPDKLAVKGEIDPESRYRGIYQAALYTAKLSFSGSFNLRRDIRGEASGLQLDKAELLLGVTDTKGITGLEVTVNEREAEVFPGAKLDGVMESGLAIPCPAADRSAPVSFDLKLELNGSRGIYFLPAGRETTVALSAPWPSPGFTGKFLPKREITEDGFTAEYSVGELNRSFPQSWNGGSFNPAEERFGVNFYIPVDIYQQTSRSIRYSALVIIFTMLAFFFAERLTRCRVHPVQYLMAGLAVVLFYVLLLSLGEHIPFAMAYGAAALVVSAALGYYSRLIFRRSKPAIVEFIAMLAAYGAVFVMLQLETYALLTGSAALFILLLVLMTLTGNLNRREAEK</sequence>
<feature type="transmembrane region" description="Helical" evidence="1">
    <location>
        <begin position="409"/>
        <end position="431"/>
    </location>
</feature>
<evidence type="ECO:0000256" key="1">
    <source>
        <dbReference type="SAM" id="Phobius"/>
    </source>
</evidence>
<dbReference type="InterPro" id="IPR010364">
    <property type="entry name" value="Uncharacterised_IM_CreD"/>
</dbReference>
<organism evidence="2 3">
    <name type="scientific">Victivallis lenta</name>
    <dbReference type="NCBI Taxonomy" id="2606640"/>
    <lineage>
        <taxon>Bacteria</taxon>
        <taxon>Pseudomonadati</taxon>
        <taxon>Lentisphaerota</taxon>
        <taxon>Lentisphaeria</taxon>
        <taxon>Victivallales</taxon>
        <taxon>Victivallaceae</taxon>
        <taxon>Victivallis</taxon>
    </lineage>
</organism>
<name>A0A844G306_9BACT</name>
<keyword evidence="3" id="KW-1185">Reference proteome</keyword>
<dbReference type="EMBL" id="VUNS01000005">
    <property type="protein sequence ID" value="MST96809.1"/>
    <property type="molecule type" value="Genomic_DNA"/>
</dbReference>
<dbReference type="Pfam" id="PF06123">
    <property type="entry name" value="CreD"/>
    <property type="match status" value="1"/>
</dbReference>
<dbReference type="AlphaFoldDB" id="A0A844G306"/>
<feature type="transmembrane region" description="Helical" evidence="1">
    <location>
        <begin position="331"/>
        <end position="350"/>
    </location>
</feature>
<comment type="caution">
    <text evidence="2">The sequence shown here is derived from an EMBL/GenBank/DDBJ whole genome shotgun (WGS) entry which is preliminary data.</text>
</comment>
<reference evidence="2 3" key="1">
    <citation type="submission" date="2019-08" db="EMBL/GenBank/DDBJ databases">
        <title>In-depth cultivation of the pig gut microbiome towards novel bacterial diversity and tailored functional studies.</title>
        <authorList>
            <person name="Wylensek D."/>
            <person name="Hitch T.C.A."/>
            <person name="Clavel T."/>
        </authorList>
    </citation>
    <scope>NUCLEOTIDE SEQUENCE [LARGE SCALE GENOMIC DNA]</scope>
    <source>
        <strain evidence="2 3">BBE-744-WT-12</strain>
    </source>
</reference>